<evidence type="ECO:0000313" key="3">
    <source>
        <dbReference type="Proteomes" id="UP000269591"/>
    </source>
</evidence>
<feature type="region of interest" description="Disordered" evidence="1">
    <location>
        <begin position="1"/>
        <end position="36"/>
    </location>
</feature>
<proteinExistence type="predicted"/>
<comment type="caution">
    <text evidence="2">The sequence shown here is derived from an EMBL/GenBank/DDBJ whole genome shotgun (WGS) entry which is preliminary data.</text>
</comment>
<dbReference type="Proteomes" id="UP000269591">
    <property type="component" value="Unassembled WGS sequence"/>
</dbReference>
<dbReference type="AlphaFoldDB" id="A0A3N0AW46"/>
<feature type="compositionally biased region" description="Basic and acidic residues" evidence="1">
    <location>
        <begin position="7"/>
        <end position="16"/>
    </location>
</feature>
<protein>
    <submittedName>
        <fullName evidence="2">Uncharacterized protein</fullName>
    </submittedName>
</protein>
<sequence>MESYAQDDARDIEKVQPVEAVASENDSSYDRPPTERTAEDYAKAIAGILGIAAVVIDRAPIPGPGKTAASGAAKVAAAAIPAMQKAIPKVKDAVEKNPELVNKVVGAAKDAGSHAAKVARDAGAGAAKVAPGAFEKAGHAFGGGFGKARETLKGAAGKAVGVAGIAAGAAGSVAHGAAAKVKDAAAARDEEKARREARRVVLEGAGVRLTPKKFFENWNQHAFVAQSGASVASVSTDASGLQSQPLGHGAASSAGYLAYPGCYVVLTFGKGVKQDDYSKFRDVYVGASSNMGVAIRADFIGLGDPDVYADVKYQQDVRVLVFPCAEENLDQLRQSLIVALDADASYNRTRG</sequence>
<gene>
    <name evidence="2" type="ORF">DMP06_08285</name>
</gene>
<organism evidence="2 3">
    <name type="scientific">Slackia equolifaciens</name>
    <dbReference type="NCBI Taxonomy" id="498718"/>
    <lineage>
        <taxon>Bacteria</taxon>
        <taxon>Bacillati</taxon>
        <taxon>Actinomycetota</taxon>
        <taxon>Coriobacteriia</taxon>
        <taxon>Eggerthellales</taxon>
        <taxon>Eggerthellaceae</taxon>
        <taxon>Slackia</taxon>
    </lineage>
</organism>
<name>A0A3N0AW46_9ACTN</name>
<keyword evidence="3" id="KW-1185">Reference proteome</keyword>
<accession>A0A3N0AW46</accession>
<dbReference type="EMBL" id="QIBX01000015">
    <property type="protein sequence ID" value="RNL38830.1"/>
    <property type="molecule type" value="Genomic_DNA"/>
</dbReference>
<evidence type="ECO:0000256" key="1">
    <source>
        <dbReference type="SAM" id="MobiDB-lite"/>
    </source>
</evidence>
<dbReference type="RefSeq" id="WP_123209269.1">
    <property type="nucleotide sequence ID" value="NZ_JBHTHO010000012.1"/>
</dbReference>
<dbReference type="OrthoDB" id="3173987at2"/>
<reference evidence="3" key="1">
    <citation type="submission" date="2018-05" db="EMBL/GenBank/DDBJ databases">
        <title>Genome Sequencing of selected type strains of the family Eggerthellaceae.</title>
        <authorList>
            <person name="Danylec N."/>
            <person name="Stoll D.A."/>
            <person name="Doetsch A."/>
            <person name="Huch M."/>
        </authorList>
    </citation>
    <scope>NUCLEOTIDE SEQUENCE [LARGE SCALE GENOMIC DNA]</scope>
    <source>
        <strain evidence="3">DSM 24851</strain>
    </source>
</reference>
<evidence type="ECO:0000313" key="2">
    <source>
        <dbReference type="EMBL" id="RNL38830.1"/>
    </source>
</evidence>